<dbReference type="Proteomes" id="UP001597101">
    <property type="component" value="Unassembled WGS sequence"/>
</dbReference>
<organism evidence="1 2">
    <name type="scientific">Pseudahrensia aquimaris</name>
    <dbReference type="NCBI Taxonomy" id="744461"/>
    <lineage>
        <taxon>Bacteria</taxon>
        <taxon>Pseudomonadati</taxon>
        <taxon>Pseudomonadota</taxon>
        <taxon>Alphaproteobacteria</taxon>
        <taxon>Hyphomicrobiales</taxon>
        <taxon>Ahrensiaceae</taxon>
        <taxon>Pseudahrensia</taxon>
    </lineage>
</organism>
<name>A0ABW3FCZ7_9HYPH</name>
<comment type="caution">
    <text evidence="1">The sequence shown here is derived from an EMBL/GenBank/DDBJ whole genome shotgun (WGS) entry which is preliminary data.</text>
</comment>
<evidence type="ECO:0000313" key="2">
    <source>
        <dbReference type="Proteomes" id="UP001597101"/>
    </source>
</evidence>
<keyword evidence="2" id="KW-1185">Reference proteome</keyword>
<accession>A0ABW3FCZ7</accession>
<dbReference type="SUPFAM" id="SSF53756">
    <property type="entry name" value="UDP-Glycosyltransferase/glycogen phosphorylase"/>
    <property type="match status" value="1"/>
</dbReference>
<dbReference type="RefSeq" id="WP_377212213.1">
    <property type="nucleotide sequence ID" value="NZ_JBHTJV010000005.1"/>
</dbReference>
<protein>
    <submittedName>
        <fullName evidence="1">Mitochondrial fission ELM1 family protein</fullName>
    </submittedName>
</protein>
<gene>
    <name evidence="1" type="ORF">ACFQ14_08060</name>
</gene>
<proteinExistence type="predicted"/>
<dbReference type="InterPro" id="IPR009367">
    <property type="entry name" value="Elm1-like"/>
</dbReference>
<reference evidence="2" key="1">
    <citation type="journal article" date="2019" name="Int. J. Syst. Evol. Microbiol.">
        <title>The Global Catalogue of Microorganisms (GCM) 10K type strain sequencing project: providing services to taxonomists for standard genome sequencing and annotation.</title>
        <authorList>
            <consortium name="The Broad Institute Genomics Platform"/>
            <consortium name="The Broad Institute Genome Sequencing Center for Infectious Disease"/>
            <person name="Wu L."/>
            <person name="Ma J."/>
        </authorList>
    </citation>
    <scope>NUCLEOTIDE SEQUENCE [LARGE SCALE GENOMIC DNA]</scope>
    <source>
        <strain evidence="2">CCUG 60023</strain>
    </source>
</reference>
<dbReference type="Pfam" id="PF06258">
    <property type="entry name" value="Mito_fiss_Elm1"/>
    <property type="match status" value="1"/>
</dbReference>
<evidence type="ECO:0000313" key="1">
    <source>
        <dbReference type="EMBL" id="MFD0916356.1"/>
    </source>
</evidence>
<dbReference type="EMBL" id="JBHTJV010000005">
    <property type="protein sequence ID" value="MFD0916356.1"/>
    <property type="molecule type" value="Genomic_DNA"/>
</dbReference>
<sequence length="319" mass="34970">MTNGPKTIWLLTDGKAGDLAQCQGVAAYFPQSTVEERTVKPTGITTLPIPGIRVPIRDKPTTPGSPIAPPFPDLVIATGRRVLPYLHSLQKASPQTKSVFLKNPRRMGGHVADLIWAPTHDRMSKRGWKVIETDTSPHRFTPDALAQGARSAVQRFQIANPPVISIFLGGDSKAVRWTDEAINRFCLCLSSLPKDSTVLVTPSRRTPEKLLAASKRALAEYNAWFWDETGNNPYLEMMAIADQIIVTGDSHNMVSEALASGAGVHVFRPPDLKPKLHQFLDTMTHRGTIQDFSKGFSAFRTKPIDATPEIAAAVQALFD</sequence>